<keyword evidence="3" id="KW-1185">Reference proteome</keyword>
<accession>A0A1A8XQT5</accession>
<organism evidence="2 3">
    <name type="scientific">Candidatus Propionivibrio aalborgensis</name>
    <dbReference type="NCBI Taxonomy" id="1860101"/>
    <lineage>
        <taxon>Bacteria</taxon>
        <taxon>Pseudomonadati</taxon>
        <taxon>Pseudomonadota</taxon>
        <taxon>Betaproteobacteria</taxon>
        <taxon>Rhodocyclales</taxon>
        <taxon>Rhodocyclaceae</taxon>
        <taxon>Propionivibrio</taxon>
    </lineage>
</organism>
<feature type="domain" description="MEDS" evidence="1">
    <location>
        <begin position="21"/>
        <end position="181"/>
    </location>
</feature>
<reference evidence="2 3" key="1">
    <citation type="submission" date="2016-06" db="EMBL/GenBank/DDBJ databases">
        <authorList>
            <person name="Kjaerup R.B."/>
            <person name="Dalgaard T.S."/>
            <person name="Juul-Madsen H.R."/>
        </authorList>
    </citation>
    <scope>NUCLEOTIDE SEQUENCE [LARGE SCALE GENOMIC DNA]</scope>
    <source>
        <strain evidence="2">2</strain>
    </source>
</reference>
<dbReference type="Pfam" id="PF14417">
    <property type="entry name" value="MEDS"/>
    <property type="match status" value="1"/>
</dbReference>
<evidence type="ECO:0000313" key="3">
    <source>
        <dbReference type="Proteomes" id="UP000199600"/>
    </source>
</evidence>
<dbReference type="InterPro" id="IPR025847">
    <property type="entry name" value="MEDS_domain"/>
</dbReference>
<dbReference type="RefSeq" id="WP_186410717.1">
    <property type="nucleotide sequence ID" value="NZ_FLQY01000119.1"/>
</dbReference>
<dbReference type="AlphaFoldDB" id="A0A1A8XQT5"/>
<dbReference type="EMBL" id="FLQY01000119">
    <property type="protein sequence ID" value="SBT07016.1"/>
    <property type="molecule type" value="Genomic_DNA"/>
</dbReference>
<evidence type="ECO:0000313" key="2">
    <source>
        <dbReference type="EMBL" id="SBT07016.1"/>
    </source>
</evidence>
<evidence type="ECO:0000259" key="1">
    <source>
        <dbReference type="Pfam" id="PF14417"/>
    </source>
</evidence>
<dbReference type="Proteomes" id="UP000199600">
    <property type="component" value="Unassembled WGS sequence"/>
</dbReference>
<gene>
    <name evidence="2" type="ORF">PROAA_2050002</name>
</gene>
<sequence length="206" mass="23089">MPHEQHMISLGFTDQIFPAGTHMCQIFSEDEDRLDALLKFLSSGLEAGERTACFTQKLDQDQLTKQLAGKGFPCKKLAESGAFSMAENREAYFPDGRFDPDRMLELLRRFHEASVAGGFTAARVIGEMSEDIQHIPGGSRLLEYESRVSMLLKEVPITTVCQYNANTFDGATIMQVLKVHPMMLIRGTVVHNPYYVPAEEFLAHLS</sequence>
<name>A0A1A8XQT5_9RHOO</name>
<protein>
    <recommendedName>
        <fullName evidence="1">MEDS domain-containing protein</fullName>
    </recommendedName>
</protein>
<proteinExistence type="predicted"/>